<dbReference type="OrthoDB" id="4776528at2759"/>
<dbReference type="EMBL" id="SKBN01000114">
    <property type="protein sequence ID" value="TGJ82821.1"/>
    <property type="molecule type" value="Genomic_DNA"/>
</dbReference>
<sequence length="321" mass="36393">MWKWLYNNIGPGDDSASDTDSSTPTTYDRRPSNKRVAVDEEIEDHRRGNIFGDNGFERVYSTTFSQGATVWTYWVPELPLPAVLAASRDILFRSAFRYPFYPLYSDFAEESEDGTRQPSLVRGLVEEYPNILSQPVVLPRCELDSECRRRSSVKGDNWPRNRVEPPPLSPPSSPLPLLTGGNRHLRDYFEDSSAPSSTHPDHCRCRRRQPLFAPAQPSTSTANKHRTTTTATSTNRPSSTDMSALSSYSHGLAMARSAGHTGIIEPLRRYDPRPHPAQRDSKPPLPVHISLTTPERALERYPQQGRREVVQRAQQLRPRDR</sequence>
<feature type="region of interest" description="Disordered" evidence="1">
    <location>
        <begin position="266"/>
        <end position="321"/>
    </location>
</feature>
<name>A0A4Z0YTU0_9PEZI</name>
<keyword evidence="3" id="KW-1185">Reference proteome</keyword>
<evidence type="ECO:0000313" key="3">
    <source>
        <dbReference type="Proteomes" id="UP000297716"/>
    </source>
</evidence>
<proteinExistence type="predicted"/>
<protein>
    <submittedName>
        <fullName evidence="2">Uncharacterized protein</fullName>
    </submittedName>
</protein>
<comment type="caution">
    <text evidence="2">The sequence shown here is derived from an EMBL/GenBank/DDBJ whole genome shotgun (WGS) entry which is preliminary data.</text>
</comment>
<reference evidence="2 3" key="1">
    <citation type="submission" date="2019-03" db="EMBL/GenBank/DDBJ databases">
        <title>Draft genome sequence of Xylaria hypoxylon DSM 108379, a ubiquitous saprotrophic-parasitic fungi on hardwood.</title>
        <authorList>
            <person name="Buettner E."/>
            <person name="Leonhardt S."/>
            <person name="Gebauer A.M."/>
            <person name="Liers C."/>
            <person name="Hofrichter M."/>
            <person name="Kellner H."/>
        </authorList>
    </citation>
    <scope>NUCLEOTIDE SEQUENCE [LARGE SCALE GENOMIC DNA]</scope>
    <source>
        <strain evidence="2 3">DSM 108379</strain>
    </source>
</reference>
<accession>A0A4Z0YTU0</accession>
<evidence type="ECO:0000313" key="2">
    <source>
        <dbReference type="EMBL" id="TGJ82821.1"/>
    </source>
</evidence>
<feature type="region of interest" description="Disordered" evidence="1">
    <location>
        <begin position="151"/>
        <end position="244"/>
    </location>
</feature>
<feature type="compositionally biased region" description="Basic and acidic residues" evidence="1">
    <location>
        <begin position="266"/>
        <end position="282"/>
    </location>
</feature>
<feature type="compositionally biased region" description="Low complexity" evidence="1">
    <location>
        <begin position="218"/>
        <end position="240"/>
    </location>
</feature>
<dbReference type="AlphaFoldDB" id="A0A4Z0YTU0"/>
<dbReference type="Proteomes" id="UP000297716">
    <property type="component" value="Unassembled WGS sequence"/>
</dbReference>
<evidence type="ECO:0000256" key="1">
    <source>
        <dbReference type="SAM" id="MobiDB-lite"/>
    </source>
</evidence>
<feature type="region of interest" description="Disordered" evidence="1">
    <location>
        <begin position="12"/>
        <end position="34"/>
    </location>
</feature>
<feature type="compositionally biased region" description="Pro residues" evidence="1">
    <location>
        <begin position="164"/>
        <end position="174"/>
    </location>
</feature>
<organism evidence="2 3">
    <name type="scientific">Xylaria hypoxylon</name>
    <dbReference type="NCBI Taxonomy" id="37992"/>
    <lineage>
        <taxon>Eukaryota</taxon>
        <taxon>Fungi</taxon>
        <taxon>Dikarya</taxon>
        <taxon>Ascomycota</taxon>
        <taxon>Pezizomycotina</taxon>
        <taxon>Sordariomycetes</taxon>
        <taxon>Xylariomycetidae</taxon>
        <taxon>Xylariales</taxon>
        <taxon>Xylariaceae</taxon>
        <taxon>Xylaria</taxon>
    </lineage>
</organism>
<gene>
    <name evidence="2" type="ORF">E0Z10_g5943</name>
</gene>